<protein>
    <submittedName>
        <fullName evidence="1">Uncharacterized protein</fullName>
    </submittedName>
</protein>
<name>A0A4R6YM43_9GAMM</name>
<proteinExistence type="predicted"/>
<organism evidence="1 2">
    <name type="scientific">Tahibacter aquaticus</name>
    <dbReference type="NCBI Taxonomy" id="520092"/>
    <lineage>
        <taxon>Bacteria</taxon>
        <taxon>Pseudomonadati</taxon>
        <taxon>Pseudomonadota</taxon>
        <taxon>Gammaproteobacteria</taxon>
        <taxon>Lysobacterales</taxon>
        <taxon>Rhodanobacteraceae</taxon>
        <taxon>Tahibacter</taxon>
    </lineage>
</organism>
<gene>
    <name evidence="1" type="ORF">DFR29_12122</name>
</gene>
<comment type="caution">
    <text evidence="1">The sequence shown here is derived from an EMBL/GenBank/DDBJ whole genome shotgun (WGS) entry which is preliminary data.</text>
</comment>
<reference evidence="1 2" key="1">
    <citation type="submission" date="2019-03" db="EMBL/GenBank/DDBJ databases">
        <title>Genomic Encyclopedia of Type Strains, Phase IV (KMG-IV): sequencing the most valuable type-strain genomes for metagenomic binning, comparative biology and taxonomic classification.</title>
        <authorList>
            <person name="Goeker M."/>
        </authorList>
    </citation>
    <scope>NUCLEOTIDE SEQUENCE [LARGE SCALE GENOMIC DNA]</scope>
    <source>
        <strain evidence="1 2">DSM 21667</strain>
    </source>
</reference>
<dbReference type="Proteomes" id="UP000295293">
    <property type="component" value="Unassembled WGS sequence"/>
</dbReference>
<accession>A0A4R6YM43</accession>
<dbReference type="RefSeq" id="WP_133821455.1">
    <property type="nucleotide sequence ID" value="NZ_SNZH01000021.1"/>
</dbReference>
<evidence type="ECO:0000313" key="2">
    <source>
        <dbReference type="Proteomes" id="UP000295293"/>
    </source>
</evidence>
<keyword evidence="2" id="KW-1185">Reference proteome</keyword>
<sequence length="136" mass="14665">MNTHLEVETTQQGILTSTRRARLCLVLGAALTVQLVAGCASSPTYHRYFMQGQVLSVDGNSLVVCVGSRDGAQVGQELAVIRNVAQAPQPKSGAINFRRESIGKVRVTTVLDEHYASAEVLTGSPRTNDVVELERQ</sequence>
<dbReference type="OrthoDB" id="7188564at2"/>
<dbReference type="AlphaFoldDB" id="A0A4R6YM43"/>
<dbReference type="EMBL" id="SNZH01000021">
    <property type="protein sequence ID" value="TDR38350.1"/>
    <property type="molecule type" value="Genomic_DNA"/>
</dbReference>
<evidence type="ECO:0000313" key="1">
    <source>
        <dbReference type="EMBL" id="TDR38350.1"/>
    </source>
</evidence>